<keyword evidence="5" id="KW-0732">Signal</keyword>
<dbReference type="GO" id="GO:0031176">
    <property type="term" value="F:endo-1,4-beta-xylanase activity"/>
    <property type="evidence" value="ECO:0007669"/>
    <property type="project" value="UniProtKB-EC"/>
</dbReference>
<evidence type="ECO:0000256" key="5">
    <source>
        <dbReference type="ARBA" id="ARBA00022729"/>
    </source>
</evidence>
<dbReference type="PANTHER" id="PTHR31490">
    <property type="entry name" value="GLYCOSYL HYDROLASE"/>
    <property type="match status" value="1"/>
</dbReference>
<evidence type="ECO:0000256" key="11">
    <source>
        <dbReference type="PROSITE-ProRule" id="PRU10061"/>
    </source>
</evidence>
<dbReference type="PROSITE" id="PS51257">
    <property type="entry name" value="PROKAR_LIPOPROTEIN"/>
    <property type="match status" value="1"/>
</dbReference>
<comment type="similarity">
    <text evidence="2">Belongs to the glycosyl hydrolase 10 (cellulase F) family.</text>
</comment>
<sequence>MNQLCKMGLPAIALFMAAACNEYEPLAFHAVKPESVVLQEDIDSYDALKSYIDRSVHNQFKLGGATSLSSYVQKGVMYRLMNRNFDEITLGYAMKHGAVVQADGSLALSDVAGFLAMANAAGLSVYGHTLCWHANQNAAYLNKLIEPTVIPGTAEPTLGGNEIGNSDFESGIDGWSGWGNNSTMNQSQQGEGADGSGYALMFINPSQVNAWEAQVAYDFAVELQSGAKYVLNFKVKANKTGTISANLQDPSNYAGRGDFGSVDLTTSWQEVTLETVVSGENAKRFLFNYGNFDGTVWIDDISLRIYNESGGGGDAGYAYTFTNQSAVNFWEAQVAYDLPNLENNQEYVLKFAVKATEAGTIRAEVQSTSDYSSNSFGTFAVSPAWHEYEFTTTTTKGDRNRLVISFGDYVGTVYIDNVSLTVKNSASNLIANGDFESGTDQGWAGWGNGSTRGVSAYGEGFGGVGDQIIEKTPEEKKEILTTALETWIAGMMEVAKDHVHAWDVVNEPMSDWPDPYQLKTGVGKTDMASDEFYWQDYLGADYAVVAFKLAEQYGKPGDLLFINDYGLESSLDKCKGLIEYAKYIESQGARVDGIGTQMHISTSNDKERIAEMFELLAATGKLIKISELDIGVGVPTAQATEQDYQAQAEMYRYVVEKYFELIPPAQRYGITVWSPLDSPQGSSWRAGEPIGLWTEGYVRKPAYAAFAEALTGQ</sequence>
<dbReference type="RefSeq" id="WP_090974274.1">
    <property type="nucleotide sequence ID" value="NZ_FOLL01000014.1"/>
</dbReference>
<keyword evidence="10" id="KW-0624">Polysaccharide degradation</keyword>
<keyword evidence="4" id="KW-0858">Xylan degradation</keyword>
<dbReference type="Proteomes" id="UP000199577">
    <property type="component" value="Unassembled WGS sequence"/>
</dbReference>
<dbReference type="InterPro" id="IPR031158">
    <property type="entry name" value="GH10_AS"/>
</dbReference>
<keyword evidence="14" id="KW-1185">Reference proteome</keyword>
<dbReference type="Pfam" id="PF02018">
    <property type="entry name" value="CBM_4_9"/>
    <property type="match status" value="2"/>
</dbReference>
<protein>
    <recommendedName>
        <fullName evidence="3">endo-1,4-beta-xylanase</fullName>
        <ecNumber evidence="3">3.2.1.8</ecNumber>
    </recommendedName>
</protein>
<dbReference type="AlphaFoldDB" id="A0A1I1K3P8"/>
<keyword evidence="8" id="KW-0119">Carbohydrate metabolism</keyword>
<accession>A0A1I1K3P8</accession>
<dbReference type="GO" id="GO:0045493">
    <property type="term" value="P:xylan catabolic process"/>
    <property type="evidence" value="ECO:0007669"/>
    <property type="project" value="UniProtKB-KW"/>
</dbReference>
<name>A0A1I1K3P8_9SPHI</name>
<evidence type="ECO:0000313" key="14">
    <source>
        <dbReference type="Proteomes" id="UP000199577"/>
    </source>
</evidence>
<dbReference type="PROSITE" id="PS51760">
    <property type="entry name" value="GH10_2"/>
    <property type="match status" value="1"/>
</dbReference>
<evidence type="ECO:0000256" key="9">
    <source>
        <dbReference type="ARBA" id="ARBA00023295"/>
    </source>
</evidence>
<dbReference type="InterPro" id="IPR001000">
    <property type="entry name" value="GH10_dom"/>
</dbReference>
<evidence type="ECO:0000256" key="4">
    <source>
        <dbReference type="ARBA" id="ARBA00022651"/>
    </source>
</evidence>
<dbReference type="Gene3D" id="3.20.20.80">
    <property type="entry name" value="Glycosidases"/>
    <property type="match status" value="2"/>
</dbReference>
<evidence type="ECO:0000259" key="12">
    <source>
        <dbReference type="PROSITE" id="PS51760"/>
    </source>
</evidence>
<reference evidence="13 14" key="1">
    <citation type="submission" date="2016-10" db="EMBL/GenBank/DDBJ databases">
        <authorList>
            <person name="de Groot N.N."/>
        </authorList>
    </citation>
    <scope>NUCLEOTIDE SEQUENCE [LARGE SCALE GENOMIC DNA]</scope>
    <source>
        <strain evidence="13 14">DSM 22900</strain>
    </source>
</reference>
<dbReference type="OrthoDB" id="1032269at2"/>
<gene>
    <name evidence="13" type="ORF">SAMN05421747_11464</name>
</gene>
<dbReference type="Pfam" id="PF00331">
    <property type="entry name" value="Glyco_hydro_10"/>
    <property type="match status" value="2"/>
</dbReference>
<dbReference type="PANTHER" id="PTHR31490:SF88">
    <property type="entry name" value="BETA-XYLANASE"/>
    <property type="match status" value="1"/>
</dbReference>
<dbReference type="EC" id="3.2.1.8" evidence="3"/>
<evidence type="ECO:0000256" key="7">
    <source>
        <dbReference type="ARBA" id="ARBA00022801"/>
    </source>
</evidence>
<dbReference type="STRING" id="623281.SAMN05421747_11464"/>
<evidence type="ECO:0000256" key="8">
    <source>
        <dbReference type="ARBA" id="ARBA00023277"/>
    </source>
</evidence>
<feature type="domain" description="GH10" evidence="12">
    <location>
        <begin position="415"/>
        <end position="709"/>
    </location>
</feature>
<dbReference type="EMBL" id="FOLL01000014">
    <property type="protein sequence ID" value="SFC55215.1"/>
    <property type="molecule type" value="Genomic_DNA"/>
</dbReference>
<evidence type="ECO:0000256" key="3">
    <source>
        <dbReference type="ARBA" id="ARBA00012590"/>
    </source>
</evidence>
<dbReference type="PROSITE" id="PS00591">
    <property type="entry name" value="GH10_1"/>
    <property type="match status" value="1"/>
</dbReference>
<evidence type="ECO:0000313" key="13">
    <source>
        <dbReference type="EMBL" id="SFC55215.1"/>
    </source>
</evidence>
<dbReference type="InterPro" id="IPR017853">
    <property type="entry name" value="GH"/>
</dbReference>
<evidence type="ECO:0000256" key="6">
    <source>
        <dbReference type="ARBA" id="ARBA00022737"/>
    </source>
</evidence>
<dbReference type="InterPro" id="IPR008979">
    <property type="entry name" value="Galactose-bd-like_sf"/>
</dbReference>
<dbReference type="SMART" id="SM00633">
    <property type="entry name" value="Glyco_10"/>
    <property type="match status" value="1"/>
</dbReference>
<evidence type="ECO:0000256" key="10">
    <source>
        <dbReference type="ARBA" id="ARBA00023326"/>
    </source>
</evidence>
<dbReference type="Gene3D" id="2.60.120.260">
    <property type="entry name" value="Galactose-binding domain-like"/>
    <property type="match status" value="2"/>
</dbReference>
<keyword evidence="7" id="KW-0378">Hydrolase</keyword>
<keyword evidence="6" id="KW-0677">Repeat</keyword>
<dbReference type="InterPro" id="IPR044846">
    <property type="entry name" value="GH10"/>
</dbReference>
<comment type="catalytic activity">
    <reaction evidence="1">
        <text>Endohydrolysis of (1-&gt;4)-beta-D-xylosidic linkages in xylans.</text>
        <dbReference type="EC" id="3.2.1.8"/>
    </reaction>
</comment>
<dbReference type="SUPFAM" id="SSF49785">
    <property type="entry name" value="Galactose-binding domain-like"/>
    <property type="match status" value="2"/>
</dbReference>
<dbReference type="InterPro" id="IPR003305">
    <property type="entry name" value="CenC_carb-bd"/>
</dbReference>
<evidence type="ECO:0000256" key="2">
    <source>
        <dbReference type="ARBA" id="ARBA00007495"/>
    </source>
</evidence>
<feature type="active site" description="Nucleophile" evidence="11">
    <location>
        <position position="627"/>
    </location>
</feature>
<evidence type="ECO:0000256" key="1">
    <source>
        <dbReference type="ARBA" id="ARBA00000681"/>
    </source>
</evidence>
<proteinExistence type="inferred from homology"/>
<organism evidence="13 14">
    <name type="scientific">Parapedobacter composti</name>
    <dbReference type="NCBI Taxonomy" id="623281"/>
    <lineage>
        <taxon>Bacteria</taxon>
        <taxon>Pseudomonadati</taxon>
        <taxon>Bacteroidota</taxon>
        <taxon>Sphingobacteriia</taxon>
        <taxon>Sphingobacteriales</taxon>
        <taxon>Sphingobacteriaceae</taxon>
        <taxon>Parapedobacter</taxon>
    </lineage>
</organism>
<keyword evidence="9" id="KW-0326">Glycosidase</keyword>
<dbReference type="SUPFAM" id="SSF51445">
    <property type="entry name" value="(Trans)glycosidases"/>
    <property type="match status" value="1"/>
</dbReference>